<feature type="coiled-coil region" evidence="1">
    <location>
        <begin position="5"/>
        <end position="46"/>
    </location>
</feature>
<dbReference type="AlphaFoldDB" id="X1DZQ4"/>
<protein>
    <submittedName>
        <fullName evidence="2">Uncharacterized protein</fullName>
    </submittedName>
</protein>
<sequence length="163" mass="18998">MSKDLKDLIEMAEEDEKTRAQLEENVETLKREIAKLNKKLKEKTSLTKIDFVKPIKEFNESEEINILKGLIASQKQELTRKVREKEALQQKMEEINLELENVRDTFTDSVKDQVLIKTQNSLNNLIEDYGRLEGMIKSLNEKISDLEKENKLLTETSTNLKSE</sequence>
<evidence type="ECO:0000256" key="1">
    <source>
        <dbReference type="SAM" id="Coils"/>
    </source>
</evidence>
<gene>
    <name evidence="2" type="ORF">S01H4_55984</name>
</gene>
<name>X1DZQ4_9ZZZZ</name>
<comment type="caution">
    <text evidence="2">The sequence shown here is derived from an EMBL/GenBank/DDBJ whole genome shotgun (WGS) entry which is preliminary data.</text>
</comment>
<dbReference type="EMBL" id="BART01032388">
    <property type="protein sequence ID" value="GAH10404.1"/>
    <property type="molecule type" value="Genomic_DNA"/>
</dbReference>
<accession>X1DZQ4</accession>
<keyword evidence="1" id="KW-0175">Coiled coil</keyword>
<feature type="coiled-coil region" evidence="1">
    <location>
        <begin position="71"/>
        <end position="163"/>
    </location>
</feature>
<organism evidence="2">
    <name type="scientific">marine sediment metagenome</name>
    <dbReference type="NCBI Taxonomy" id="412755"/>
    <lineage>
        <taxon>unclassified sequences</taxon>
        <taxon>metagenomes</taxon>
        <taxon>ecological metagenomes</taxon>
    </lineage>
</organism>
<evidence type="ECO:0000313" key="2">
    <source>
        <dbReference type="EMBL" id="GAH10404.1"/>
    </source>
</evidence>
<proteinExistence type="predicted"/>
<feature type="non-terminal residue" evidence="2">
    <location>
        <position position="163"/>
    </location>
</feature>
<reference evidence="2" key="1">
    <citation type="journal article" date="2014" name="Front. Microbiol.">
        <title>High frequency of phylogenetically diverse reductive dehalogenase-homologous genes in deep subseafloor sedimentary metagenomes.</title>
        <authorList>
            <person name="Kawai M."/>
            <person name="Futagami T."/>
            <person name="Toyoda A."/>
            <person name="Takaki Y."/>
            <person name="Nishi S."/>
            <person name="Hori S."/>
            <person name="Arai W."/>
            <person name="Tsubouchi T."/>
            <person name="Morono Y."/>
            <person name="Uchiyama I."/>
            <person name="Ito T."/>
            <person name="Fujiyama A."/>
            <person name="Inagaki F."/>
            <person name="Takami H."/>
        </authorList>
    </citation>
    <scope>NUCLEOTIDE SEQUENCE</scope>
    <source>
        <strain evidence="2">Expedition CK06-06</strain>
    </source>
</reference>